<protein>
    <submittedName>
        <fullName evidence="1">Uncharacterized protein</fullName>
    </submittedName>
</protein>
<dbReference type="Proteomes" id="UP001432046">
    <property type="component" value="Chromosome"/>
</dbReference>
<gene>
    <name evidence="1" type="ORF">WDK88_16170</name>
</gene>
<reference evidence="1" key="2">
    <citation type="submission" date="2024-03" db="EMBL/GenBank/DDBJ databases">
        <authorList>
            <person name="Bromfield E.S.P."/>
            <person name="Cloutier S."/>
        </authorList>
    </citation>
    <scope>NUCLEOTIDE SEQUENCE</scope>
    <source>
        <strain evidence="1">5S5</strain>
    </source>
</reference>
<evidence type="ECO:0000313" key="1">
    <source>
        <dbReference type="EMBL" id="WXC83004.1"/>
    </source>
</evidence>
<keyword evidence="2" id="KW-1185">Reference proteome</keyword>
<accession>A0ABZ2P8R3</accession>
<sequence>MKVALLPLNVPVPINVPPSRKFTAPVGVPVPGAVTLTVAVKVTGCPATLGLSDEVSAVVVLA</sequence>
<name>A0ABZ2P8R3_9BRAD</name>
<evidence type="ECO:0000313" key="2">
    <source>
        <dbReference type="Proteomes" id="UP001432046"/>
    </source>
</evidence>
<dbReference type="EMBL" id="CP147711">
    <property type="protein sequence ID" value="WXC83004.1"/>
    <property type="molecule type" value="Genomic_DNA"/>
</dbReference>
<reference evidence="1" key="1">
    <citation type="journal article" date="2021" name="Int. J. Syst. Evol. Microbiol.">
        <title>Bradyrhizobium septentrionale sp. nov. (sv. septentrionale) and Bradyrhizobium quebecense sp. nov. (sv. septentrionale) associated with legumes native to Canada possess rearranged symbiosis genes and numerous insertion sequences.</title>
        <authorList>
            <person name="Bromfield E.S.P."/>
            <person name="Cloutier S."/>
        </authorList>
    </citation>
    <scope>NUCLEOTIDE SEQUENCE</scope>
    <source>
        <strain evidence="1">5S5</strain>
    </source>
</reference>
<proteinExistence type="predicted"/>
<organism evidence="1 2">
    <name type="scientific">Bradyrhizobium septentrionale</name>
    <dbReference type="NCBI Taxonomy" id="1404411"/>
    <lineage>
        <taxon>Bacteria</taxon>
        <taxon>Pseudomonadati</taxon>
        <taxon>Pseudomonadota</taxon>
        <taxon>Alphaproteobacteria</taxon>
        <taxon>Hyphomicrobiales</taxon>
        <taxon>Nitrobacteraceae</taxon>
        <taxon>Bradyrhizobium</taxon>
    </lineage>
</organism>